<name>A0A2H3KQ80_9CHLR</name>
<dbReference type="GO" id="GO:0004853">
    <property type="term" value="F:uroporphyrinogen decarboxylase activity"/>
    <property type="evidence" value="ECO:0007669"/>
    <property type="project" value="InterPro"/>
</dbReference>
<accession>A0A2H3KQ80</accession>
<dbReference type="AlphaFoldDB" id="A0A2H3KQ80"/>
<sequence>MNSLKRIHAALHFQPHDRVPVIAQVFGHAAMLAGVDLKTYVQDGAVLAACQRDALAYYDYDAVFALMDTSVETEAVGSVLDYRTNAYPTVQAYVFAKHDDLAQLHLPDPQCDGRMPELLKAIRILRHAVGNEVLVVGCVLGPMTLVCQLMGLQEALYLAIDAPDQFIQLLDFATRVIIRFGVAQLEAGAHLPIIFDPASCPEVIPVAFFRELILPRLKTICSTFTQAGAICNWLHIAGRTTPILPFYPEAGVAIANFDFSVDPASAMQALPQTCLDGNLKPFAFVDASPAFIADEAQRLLQCFAQRGGFILSSGCEIPPEARPENITALVQAVRS</sequence>
<gene>
    <name evidence="2" type="ORF">A9Q02_09915</name>
</gene>
<organism evidence="2 3">
    <name type="scientific">Candidatus Chloroploca asiatica</name>
    <dbReference type="NCBI Taxonomy" id="1506545"/>
    <lineage>
        <taxon>Bacteria</taxon>
        <taxon>Bacillati</taxon>
        <taxon>Chloroflexota</taxon>
        <taxon>Chloroflexia</taxon>
        <taxon>Chloroflexales</taxon>
        <taxon>Chloroflexineae</taxon>
        <taxon>Oscillochloridaceae</taxon>
        <taxon>Candidatus Chloroploca</taxon>
    </lineage>
</organism>
<dbReference type="SUPFAM" id="SSF51726">
    <property type="entry name" value="UROD/MetE-like"/>
    <property type="match status" value="1"/>
</dbReference>
<evidence type="ECO:0000313" key="3">
    <source>
        <dbReference type="Proteomes" id="UP000220922"/>
    </source>
</evidence>
<dbReference type="InterPro" id="IPR038071">
    <property type="entry name" value="UROD/MetE-like_sf"/>
</dbReference>
<dbReference type="OrthoDB" id="161361at2"/>
<keyword evidence="3" id="KW-1185">Reference proteome</keyword>
<comment type="caution">
    <text evidence="2">The sequence shown here is derived from an EMBL/GenBank/DDBJ whole genome shotgun (WGS) entry which is preliminary data.</text>
</comment>
<proteinExistence type="predicted"/>
<dbReference type="Gene3D" id="3.20.20.210">
    <property type="match status" value="1"/>
</dbReference>
<dbReference type="Proteomes" id="UP000220922">
    <property type="component" value="Unassembled WGS sequence"/>
</dbReference>
<feature type="domain" description="Uroporphyrinogen decarboxylase (URO-D)" evidence="1">
    <location>
        <begin position="5"/>
        <end position="334"/>
    </location>
</feature>
<evidence type="ECO:0000259" key="1">
    <source>
        <dbReference type="Pfam" id="PF01208"/>
    </source>
</evidence>
<dbReference type="PANTHER" id="PTHR47099:SF1">
    <property type="entry name" value="METHYLCOBAMIDE:COM METHYLTRANSFERASE MTBA"/>
    <property type="match status" value="1"/>
</dbReference>
<dbReference type="InterPro" id="IPR052024">
    <property type="entry name" value="Methanogen_methyltrans"/>
</dbReference>
<evidence type="ECO:0000313" key="2">
    <source>
        <dbReference type="EMBL" id="PDW00492.1"/>
    </source>
</evidence>
<reference evidence="2 3" key="1">
    <citation type="submission" date="2016-05" db="EMBL/GenBank/DDBJ databases">
        <authorList>
            <person name="Lavstsen T."/>
            <person name="Jespersen J.S."/>
        </authorList>
    </citation>
    <scope>NUCLEOTIDE SEQUENCE [LARGE SCALE GENOMIC DNA]</scope>
    <source>
        <strain evidence="2 3">B7-9</strain>
    </source>
</reference>
<dbReference type="Pfam" id="PF01208">
    <property type="entry name" value="URO-D"/>
    <property type="match status" value="1"/>
</dbReference>
<dbReference type="RefSeq" id="WP_097651035.1">
    <property type="nucleotide sequence ID" value="NZ_LYXE01000041.1"/>
</dbReference>
<dbReference type="CDD" id="cd03465">
    <property type="entry name" value="URO-D_like"/>
    <property type="match status" value="1"/>
</dbReference>
<dbReference type="EMBL" id="LYXE01000041">
    <property type="protein sequence ID" value="PDW00492.1"/>
    <property type="molecule type" value="Genomic_DNA"/>
</dbReference>
<dbReference type="PANTHER" id="PTHR47099">
    <property type="entry name" value="METHYLCOBAMIDE:COM METHYLTRANSFERASE MTBA"/>
    <property type="match status" value="1"/>
</dbReference>
<dbReference type="GO" id="GO:0006779">
    <property type="term" value="P:porphyrin-containing compound biosynthetic process"/>
    <property type="evidence" value="ECO:0007669"/>
    <property type="project" value="InterPro"/>
</dbReference>
<protein>
    <submittedName>
        <fullName evidence="2">Uroporphyrinogen decarboxylase</fullName>
    </submittedName>
</protein>
<dbReference type="InterPro" id="IPR000257">
    <property type="entry name" value="Uroporphyrinogen_deCOase"/>
</dbReference>